<dbReference type="EMBL" id="CAFBPM010000002">
    <property type="protein sequence ID" value="CAB5011672.1"/>
    <property type="molecule type" value="Genomic_DNA"/>
</dbReference>
<dbReference type="EMBL" id="CAFABE010000035">
    <property type="protein sequence ID" value="CAB4827879.1"/>
    <property type="molecule type" value="Genomic_DNA"/>
</dbReference>
<organism evidence="2">
    <name type="scientific">freshwater metagenome</name>
    <dbReference type="NCBI Taxonomy" id="449393"/>
    <lineage>
        <taxon>unclassified sequences</taxon>
        <taxon>metagenomes</taxon>
        <taxon>ecological metagenomes</taxon>
    </lineage>
</organism>
<evidence type="ECO:0000313" key="2">
    <source>
        <dbReference type="EMBL" id="CAB4882342.1"/>
    </source>
</evidence>
<reference evidence="2" key="1">
    <citation type="submission" date="2020-05" db="EMBL/GenBank/DDBJ databases">
        <authorList>
            <person name="Chiriac C."/>
            <person name="Salcher M."/>
            <person name="Ghai R."/>
            <person name="Kavagutti S V."/>
        </authorList>
    </citation>
    <scope>NUCLEOTIDE SEQUENCE</scope>
</reference>
<gene>
    <name evidence="1" type="ORF">UFOPK3164_00887</name>
    <name evidence="2" type="ORF">UFOPK3427_01622</name>
    <name evidence="3" type="ORF">UFOPK4112_00348</name>
</gene>
<sequence>MTTTPHHQLDLLRLEWRSLSRSAASRDAAVRLCEISDPLQSCIVTDMRDVLALLEPASPLSQQQRARVAADLLALSPDDALMTRALLQTLLPGIIGVARRLRWGQGSGDDPGCFLADLITATYELIVEWGGQDRPYAAPDLLNALRCRMRRRLSPKNAYRTESFDTLEQVDNQATGIIDEDPTESLEARILAAKDTLDPVGAAAFYGREVLGMTYRELAAQTGISPKRLAAASREVARRICE</sequence>
<dbReference type="EMBL" id="CAFBLT010000002">
    <property type="protein sequence ID" value="CAB4882342.1"/>
    <property type="molecule type" value="Genomic_DNA"/>
</dbReference>
<evidence type="ECO:0000313" key="1">
    <source>
        <dbReference type="EMBL" id="CAB4827879.1"/>
    </source>
</evidence>
<evidence type="ECO:0000313" key="3">
    <source>
        <dbReference type="EMBL" id="CAB5011672.1"/>
    </source>
</evidence>
<accession>A0A6J7EG85</accession>
<name>A0A6J7EG85_9ZZZZ</name>
<dbReference type="AlphaFoldDB" id="A0A6J7EG85"/>
<protein>
    <submittedName>
        <fullName evidence="2">Unannotated protein</fullName>
    </submittedName>
</protein>
<proteinExistence type="predicted"/>